<reference evidence="6 7" key="1">
    <citation type="submission" date="2018-08" db="EMBL/GenBank/DDBJ databases">
        <authorList>
            <person name="Laetsch R D."/>
            <person name="Stevens L."/>
            <person name="Kumar S."/>
            <person name="Blaxter L. M."/>
        </authorList>
    </citation>
    <scope>NUCLEOTIDE SEQUENCE [LARGE SCALE GENOMIC DNA]</scope>
</reference>
<keyword evidence="3" id="KW-0539">Nucleus</keyword>
<keyword evidence="2" id="KW-0227">DNA damage</keyword>
<dbReference type="InterPro" id="IPR013882">
    <property type="entry name" value="Ctp1_C"/>
</dbReference>
<gene>
    <name evidence="6" type="ORF">NLS_LOCUS6783</name>
</gene>
<keyword evidence="7" id="KW-1185">Reference proteome</keyword>
<evidence type="ECO:0000313" key="7">
    <source>
        <dbReference type="Proteomes" id="UP000277928"/>
    </source>
</evidence>
<evidence type="ECO:0000256" key="4">
    <source>
        <dbReference type="SAM" id="MobiDB-lite"/>
    </source>
</evidence>
<proteinExistence type="predicted"/>
<name>A0A3P6TN68_LITSI</name>
<dbReference type="PANTHER" id="PTHR15107">
    <property type="entry name" value="RETINOBLASTOMA BINDING PROTEIN 8"/>
    <property type="match status" value="1"/>
</dbReference>
<feature type="domain" description="DNA endonuclease activator Ctp1 C-terminal" evidence="5">
    <location>
        <begin position="367"/>
        <end position="401"/>
    </location>
</feature>
<dbReference type="OrthoDB" id="5801062at2759"/>
<dbReference type="GO" id="GO:0010792">
    <property type="term" value="P:DNA double-strand break processing involved in repair via single-strand annealing"/>
    <property type="evidence" value="ECO:0007669"/>
    <property type="project" value="TreeGrafter"/>
</dbReference>
<evidence type="ECO:0000256" key="2">
    <source>
        <dbReference type="ARBA" id="ARBA00022763"/>
    </source>
</evidence>
<accession>A0A3P6TN68</accession>
<evidence type="ECO:0000259" key="5">
    <source>
        <dbReference type="Pfam" id="PF08573"/>
    </source>
</evidence>
<evidence type="ECO:0000313" key="6">
    <source>
        <dbReference type="EMBL" id="VDK84713.1"/>
    </source>
</evidence>
<protein>
    <recommendedName>
        <fullName evidence="5">DNA endonuclease activator Ctp1 C-terminal domain-containing protein</fullName>
    </recommendedName>
</protein>
<dbReference type="Proteomes" id="UP000277928">
    <property type="component" value="Unassembled WGS sequence"/>
</dbReference>
<organism evidence="6 7">
    <name type="scientific">Litomosoides sigmodontis</name>
    <name type="common">Filarial nematode worm</name>
    <dbReference type="NCBI Taxonomy" id="42156"/>
    <lineage>
        <taxon>Eukaryota</taxon>
        <taxon>Metazoa</taxon>
        <taxon>Ecdysozoa</taxon>
        <taxon>Nematoda</taxon>
        <taxon>Chromadorea</taxon>
        <taxon>Rhabditida</taxon>
        <taxon>Spirurina</taxon>
        <taxon>Spiruromorpha</taxon>
        <taxon>Filarioidea</taxon>
        <taxon>Onchocercidae</taxon>
        <taxon>Litomosoides</taxon>
    </lineage>
</organism>
<dbReference type="Pfam" id="PF08573">
    <property type="entry name" value="SAE2"/>
    <property type="match status" value="1"/>
</dbReference>
<dbReference type="OMA" id="WEIGMPN"/>
<feature type="region of interest" description="Disordered" evidence="4">
    <location>
        <begin position="239"/>
        <end position="275"/>
    </location>
</feature>
<dbReference type="InterPro" id="IPR033316">
    <property type="entry name" value="RBBP8-like"/>
</dbReference>
<dbReference type="GO" id="GO:0005634">
    <property type="term" value="C:nucleus"/>
    <property type="evidence" value="ECO:0007669"/>
    <property type="project" value="UniProtKB-SubCell"/>
</dbReference>
<dbReference type="PANTHER" id="PTHR15107:SF0">
    <property type="entry name" value="DNA ENDONUCLEASE ACTIVATOR CTP1 C-TERMINAL DOMAIN-CONTAINING PROTEIN"/>
    <property type="match status" value="1"/>
</dbReference>
<dbReference type="GO" id="GO:0003684">
    <property type="term" value="F:damaged DNA binding"/>
    <property type="evidence" value="ECO:0007669"/>
    <property type="project" value="TreeGrafter"/>
</dbReference>
<sequence>MDATTSPRCVIEDYEKSLISEVLLDTTFEQENSQSLLEISLESKKSPSDIFNIIDDIPETPKFVANIDLTTPKKTFQNRSLLLPTQPLLTQCSTPMQQRSRVRCSRTLDSWIDRFKSSPKSRADEDAPRLNIIPNISQKIPNFATEVNNENVGVIANDLCSSRVLSQSSRGSAGIRPVLLTSNSTELQKLKYNSAICTDENLSEFLQISPRLSSRLNANQISKRAMKLQDCLVGPTFPATSAGRVERNEEDEQEDIASSLSDESSFPLTPSPPHTLRKPEILRQLSLITVLARSNTAKCYAGMESQHTMKAISSPEFCRDDEKCVGDELTSRFNDDGKVRRKKAERRLLRGFECRCCADYYESLGLNQDERSKRIDQVSKHRNTEREPSTPEYYWEIGMPNREEQCRRGQIMESNSPIAFKIRYPEYRPRRRARRRLFI</sequence>
<dbReference type="EMBL" id="UYRX01000629">
    <property type="protein sequence ID" value="VDK84713.1"/>
    <property type="molecule type" value="Genomic_DNA"/>
</dbReference>
<feature type="compositionally biased region" description="Polar residues" evidence="4">
    <location>
        <begin position="256"/>
        <end position="268"/>
    </location>
</feature>
<dbReference type="AlphaFoldDB" id="A0A3P6TN68"/>
<evidence type="ECO:0000256" key="3">
    <source>
        <dbReference type="ARBA" id="ARBA00023242"/>
    </source>
</evidence>
<comment type="subcellular location">
    <subcellularLocation>
        <location evidence="1">Nucleus</location>
    </subcellularLocation>
</comment>
<evidence type="ECO:0000256" key="1">
    <source>
        <dbReference type="ARBA" id="ARBA00004123"/>
    </source>
</evidence>
<dbReference type="STRING" id="42156.A0A3P6TN68"/>